<sequence length="101" mass="11620">MERKNIEIILEINGEEKIFTCTKIKGILLRKTAAIVKTFDKMSEQLNEEELDELVDYVVDVFGKKFTRDEYYNGTDIEDIVGNIQSVAQNIIEMASSKIKN</sequence>
<dbReference type="NCBIfam" id="NF047360">
    <property type="entry name" value="tail_chap_PVL"/>
    <property type="match status" value="1"/>
</dbReference>
<evidence type="ECO:0000313" key="1">
    <source>
        <dbReference type="EMBL" id="CAG9704003.1"/>
    </source>
</evidence>
<dbReference type="RefSeq" id="WP_210886465.1">
    <property type="nucleotide sequence ID" value="NZ_CAKJVE010000004.1"/>
</dbReference>
<dbReference type="Pfam" id="PF23857">
    <property type="entry name" value="Phage_TAC_19"/>
    <property type="match status" value="1"/>
</dbReference>
<dbReference type="InterPro" id="IPR057006">
    <property type="entry name" value="Phage_TAC_19"/>
</dbReference>
<gene>
    <name evidence="1" type="ORF">CNEO_40911</name>
</gene>
<dbReference type="EMBL" id="CAKJVE010000004">
    <property type="protein sequence ID" value="CAG9704003.1"/>
    <property type="molecule type" value="Genomic_DNA"/>
</dbReference>
<proteinExistence type="predicted"/>
<dbReference type="AlphaFoldDB" id="A0AA86MI99"/>
<protein>
    <submittedName>
        <fullName evidence="1">Uncharacterized protein</fullName>
    </submittedName>
</protein>
<reference evidence="1" key="1">
    <citation type="submission" date="2021-10" db="EMBL/GenBank/DDBJ databases">
        <authorList>
            <person name="Mesa V."/>
        </authorList>
    </citation>
    <scope>NUCLEOTIDE SEQUENCE</scope>
    <source>
        <strain evidence="1">CC3_PB</strain>
    </source>
</reference>
<accession>A0AA86MI99</accession>
<organism evidence="1 2">
    <name type="scientific">Clostridium neonatale</name>
    <dbReference type="NCBI Taxonomy" id="137838"/>
    <lineage>
        <taxon>Bacteria</taxon>
        <taxon>Bacillati</taxon>
        <taxon>Bacillota</taxon>
        <taxon>Clostridia</taxon>
        <taxon>Eubacteriales</taxon>
        <taxon>Clostridiaceae</taxon>
        <taxon>Clostridium</taxon>
    </lineage>
</organism>
<comment type="caution">
    <text evidence="1">The sequence shown here is derived from an EMBL/GenBank/DDBJ whole genome shotgun (WGS) entry which is preliminary data.</text>
</comment>
<dbReference type="Proteomes" id="UP000789738">
    <property type="component" value="Unassembled WGS sequence"/>
</dbReference>
<name>A0AA86MI99_9CLOT</name>
<evidence type="ECO:0000313" key="2">
    <source>
        <dbReference type="Proteomes" id="UP000789738"/>
    </source>
</evidence>